<dbReference type="InterPro" id="IPR006680">
    <property type="entry name" value="Amidohydro-rel"/>
</dbReference>
<evidence type="ECO:0000313" key="3">
    <source>
        <dbReference type="EMBL" id="SHE95983.1"/>
    </source>
</evidence>
<dbReference type="GO" id="GO:0019748">
    <property type="term" value="P:secondary metabolic process"/>
    <property type="evidence" value="ECO:0007669"/>
    <property type="project" value="TreeGrafter"/>
</dbReference>
<reference evidence="3 4" key="1">
    <citation type="submission" date="2016-11" db="EMBL/GenBank/DDBJ databases">
        <authorList>
            <person name="Jaros S."/>
            <person name="Januszkiewicz K."/>
            <person name="Wedrychowicz H."/>
        </authorList>
    </citation>
    <scope>NUCLEOTIDE SEQUENCE [LARGE SCALE GENOMIC DNA]</scope>
    <source>
        <strain evidence="3 4">DSM 44523</strain>
    </source>
</reference>
<dbReference type="Proteomes" id="UP000184501">
    <property type="component" value="Unassembled WGS sequence"/>
</dbReference>
<dbReference type="PANTHER" id="PTHR21240:SF28">
    <property type="entry name" value="ISO-OROTATE DECARBOXYLASE (EUROFUNG)"/>
    <property type="match status" value="1"/>
</dbReference>
<dbReference type="GO" id="GO:0016831">
    <property type="term" value="F:carboxy-lyase activity"/>
    <property type="evidence" value="ECO:0007669"/>
    <property type="project" value="InterPro"/>
</dbReference>
<dbReference type="EMBL" id="FQVN01000002">
    <property type="protein sequence ID" value="SHE95983.1"/>
    <property type="molecule type" value="Genomic_DNA"/>
</dbReference>
<dbReference type="Pfam" id="PF04909">
    <property type="entry name" value="Amidohydro_2"/>
    <property type="match status" value="1"/>
</dbReference>
<sequence>MTDPARVDVHQHVLPPDYVRWLAGHGIHDSGGRPLPEWSADLALDVMDRRSIATAILSVTFPGVHLGDDAEAREMAGRVNEFSAGLVRDRPDRFGFFASVPLPDVDGALDAVAHAFDDLSADGVVLLANSAGTYLGAEELDPLMAELDRRSAVVFVHPAVLPGAPVPGIPPVAADFLLDTTRAVVNLVRREIPSRFPRIRFVLAHAGAFVPYAAHRLALALSFETGREIPSLLEELRSFYFDIALSGTPDTLPSLLAFARPGHVLYGSDWPLAPEPAVAYFDQQLASYEGLDPDRRREIDNGNAKLLFPRLS</sequence>
<protein>
    <submittedName>
        <fullName evidence="3">Predicted metal-dependent hydrolase, TIM-barrel fold</fullName>
    </submittedName>
</protein>
<dbReference type="GO" id="GO:0005737">
    <property type="term" value="C:cytoplasm"/>
    <property type="evidence" value="ECO:0007669"/>
    <property type="project" value="TreeGrafter"/>
</dbReference>
<keyword evidence="1" id="KW-0456">Lyase</keyword>
<dbReference type="Gene3D" id="3.20.20.140">
    <property type="entry name" value="Metal-dependent hydrolases"/>
    <property type="match status" value="1"/>
</dbReference>
<dbReference type="SUPFAM" id="SSF51556">
    <property type="entry name" value="Metallo-dependent hydrolases"/>
    <property type="match status" value="1"/>
</dbReference>
<dbReference type="AlphaFoldDB" id="A0A1M4XRS0"/>
<keyword evidence="4" id="KW-1185">Reference proteome</keyword>
<evidence type="ECO:0000313" key="4">
    <source>
        <dbReference type="Proteomes" id="UP000184501"/>
    </source>
</evidence>
<accession>A0A1M4XRS0</accession>
<dbReference type="OrthoDB" id="8673173at2"/>
<name>A0A1M4XRS0_STRHI</name>
<evidence type="ECO:0000256" key="1">
    <source>
        <dbReference type="ARBA" id="ARBA00023239"/>
    </source>
</evidence>
<dbReference type="STRING" id="2017.SAMN05444320_10290"/>
<organism evidence="3 4">
    <name type="scientific">Streptoalloteichus hindustanus</name>
    <dbReference type="NCBI Taxonomy" id="2017"/>
    <lineage>
        <taxon>Bacteria</taxon>
        <taxon>Bacillati</taxon>
        <taxon>Actinomycetota</taxon>
        <taxon>Actinomycetes</taxon>
        <taxon>Pseudonocardiales</taxon>
        <taxon>Pseudonocardiaceae</taxon>
        <taxon>Streptoalloteichus</taxon>
    </lineage>
</organism>
<dbReference type="InterPro" id="IPR032465">
    <property type="entry name" value="ACMSD"/>
</dbReference>
<dbReference type="RefSeq" id="WP_073480410.1">
    <property type="nucleotide sequence ID" value="NZ_FQVN01000002.1"/>
</dbReference>
<dbReference type="GO" id="GO:0016787">
    <property type="term" value="F:hydrolase activity"/>
    <property type="evidence" value="ECO:0007669"/>
    <property type="project" value="UniProtKB-KW"/>
</dbReference>
<feature type="domain" description="Amidohydrolase-related" evidence="2">
    <location>
        <begin position="7"/>
        <end position="309"/>
    </location>
</feature>
<dbReference type="PANTHER" id="PTHR21240">
    <property type="entry name" value="2-AMINO-3-CARBOXYLMUCONATE-6-SEMIALDEHYDE DECARBOXYLASE"/>
    <property type="match status" value="1"/>
</dbReference>
<evidence type="ECO:0000259" key="2">
    <source>
        <dbReference type="Pfam" id="PF04909"/>
    </source>
</evidence>
<keyword evidence="3" id="KW-0378">Hydrolase</keyword>
<dbReference type="InterPro" id="IPR032466">
    <property type="entry name" value="Metal_Hydrolase"/>
</dbReference>
<gene>
    <name evidence="3" type="ORF">SAMN05444320_10290</name>
</gene>
<proteinExistence type="predicted"/>